<organism evidence="1 2">
    <name type="scientific">Geosporobacter ferrireducens</name>
    <dbReference type="NCBI Taxonomy" id="1424294"/>
    <lineage>
        <taxon>Bacteria</taxon>
        <taxon>Bacillati</taxon>
        <taxon>Bacillota</taxon>
        <taxon>Clostridia</taxon>
        <taxon>Peptostreptococcales</taxon>
        <taxon>Thermotaleaceae</taxon>
        <taxon>Geosporobacter</taxon>
    </lineage>
</organism>
<dbReference type="KEGG" id="gfe:Gferi_14510"/>
<protein>
    <submittedName>
        <fullName evidence="1">Uncharacterized protein</fullName>
    </submittedName>
</protein>
<keyword evidence="2" id="KW-1185">Reference proteome</keyword>
<evidence type="ECO:0000313" key="2">
    <source>
        <dbReference type="Proteomes" id="UP000095743"/>
    </source>
</evidence>
<evidence type="ECO:0000313" key="1">
    <source>
        <dbReference type="EMBL" id="AOT70678.1"/>
    </source>
</evidence>
<dbReference type="OrthoDB" id="1889363at2"/>
<dbReference type="STRING" id="1424294.Gferi_14510"/>
<dbReference type="RefSeq" id="WP_069977700.1">
    <property type="nucleotide sequence ID" value="NZ_CP017269.1"/>
</dbReference>
<accession>A0A1D8GIE1</accession>
<name>A0A1D8GIE1_9FIRM</name>
<dbReference type="Proteomes" id="UP000095743">
    <property type="component" value="Chromosome"/>
</dbReference>
<dbReference type="AlphaFoldDB" id="A0A1D8GIE1"/>
<reference evidence="1 2" key="1">
    <citation type="submission" date="2016-09" db="EMBL/GenBank/DDBJ databases">
        <title>Genomic analysis reveals versatility of anaerobic energy metabolism of Geosporobacter ferrireducens IRF9 of phylum Firmicutes.</title>
        <authorList>
            <person name="Kim S.-J."/>
        </authorList>
    </citation>
    <scope>NUCLEOTIDE SEQUENCE [LARGE SCALE GENOMIC DNA]</scope>
    <source>
        <strain evidence="1 2">IRF9</strain>
    </source>
</reference>
<proteinExistence type="predicted"/>
<gene>
    <name evidence="1" type="ORF">Gferi_14510</name>
</gene>
<sequence>MKYTSHLGLKKPEPNDYFDQENHANYNMDVIDSNITSHLVSHVKIEFSEIEPQNPNSNTFWIRNVGETDFNLGGEGGGIAVLNATNSDIPPDSDLWFENI</sequence>
<dbReference type="EMBL" id="CP017269">
    <property type="protein sequence ID" value="AOT70678.1"/>
    <property type="molecule type" value="Genomic_DNA"/>
</dbReference>